<protein>
    <submittedName>
        <fullName evidence="3">Uncharacterized protein LOC104789448</fullName>
    </submittedName>
</protein>
<dbReference type="Proteomes" id="UP000694864">
    <property type="component" value="Chromosome 5"/>
</dbReference>
<proteinExistence type="predicted"/>
<dbReference type="Pfam" id="PF02721">
    <property type="entry name" value="DUF223"/>
    <property type="match status" value="1"/>
</dbReference>
<sequence>MAATFAFFERCSSLQNLLEGSSQDSMSKKIHASVKKDLVNKYVNRLPIGNWVFIETFALSYASGQFRPTTHLYKMSFTNGTMVLDSDPVSDASFLTLTKFKQIQSGQANPHIFVEVIGQIVSLGELEDLEANNKPTKKLNFELRDETLLICIRDERMSCTLWGSLAEHVFTSCQGSDGSIITCVLRFVKIKSYKGVRFLTNSFDASQVHVNPLFDEVDVFRQALPDYGLSLICRQTQPRWGMVAVQAENAEDFPRRTIEELKNSVDIGKARIHCTVYAIDTDWAWYYISCHSCNKKVEKVNDGDNGLINKESKRRFWCYKCDTVVTNIVPRYWKL</sequence>
<dbReference type="PANTHER" id="PTHR47165:SF4">
    <property type="entry name" value="OS03G0429900 PROTEIN"/>
    <property type="match status" value="1"/>
</dbReference>
<dbReference type="RefSeq" id="XP_010513446.2">
    <property type="nucleotide sequence ID" value="XM_010515144.2"/>
</dbReference>
<evidence type="ECO:0000313" key="3">
    <source>
        <dbReference type="RefSeq" id="XP_010513446.2"/>
    </source>
</evidence>
<dbReference type="CDD" id="cd04480">
    <property type="entry name" value="RPA1_DBD_A_like"/>
    <property type="match status" value="1"/>
</dbReference>
<keyword evidence="2" id="KW-1185">Reference proteome</keyword>
<dbReference type="SUPFAM" id="SSF50249">
    <property type="entry name" value="Nucleic acid-binding proteins"/>
    <property type="match status" value="3"/>
</dbReference>
<name>A0ABM0ZBU7_CAMSA</name>
<evidence type="ECO:0000313" key="2">
    <source>
        <dbReference type="Proteomes" id="UP000694864"/>
    </source>
</evidence>
<gene>
    <name evidence="3" type="primary">LOC104789448</name>
</gene>
<dbReference type="InterPro" id="IPR012340">
    <property type="entry name" value="NA-bd_OB-fold"/>
</dbReference>
<dbReference type="InterPro" id="IPR003871">
    <property type="entry name" value="RFA1B/D_OB_1st"/>
</dbReference>
<reference evidence="3" key="2">
    <citation type="submission" date="2025-08" db="UniProtKB">
        <authorList>
            <consortium name="RefSeq"/>
        </authorList>
    </citation>
    <scope>IDENTIFICATION</scope>
    <source>
        <tissue evidence="3">Leaf</tissue>
    </source>
</reference>
<accession>A0ABM0ZBU7</accession>
<evidence type="ECO:0000259" key="1">
    <source>
        <dbReference type="Pfam" id="PF02721"/>
    </source>
</evidence>
<dbReference type="CDD" id="cd04481">
    <property type="entry name" value="RPA1_DBD_B_like"/>
    <property type="match status" value="1"/>
</dbReference>
<dbReference type="Gene3D" id="2.40.50.140">
    <property type="entry name" value="Nucleic acid-binding proteins"/>
    <property type="match status" value="3"/>
</dbReference>
<feature type="domain" description="Replication protein A 70 kDa DNA-binding subunit B/D first OB fold" evidence="1">
    <location>
        <begin position="24"/>
        <end position="84"/>
    </location>
</feature>
<dbReference type="PANTHER" id="PTHR47165">
    <property type="entry name" value="OS03G0429900 PROTEIN"/>
    <property type="match status" value="1"/>
</dbReference>
<dbReference type="GeneID" id="104789448"/>
<organism evidence="2 3">
    <name type="scientific">Camelina sativa</name>
    <name type="common">False flax</name>
    <name type="synonym">Myagrum sativum</name>
    <dbReference type="NCBI Taxonomy" id="90675"/>
    <lineage>
        <taxon>Eukaryota</taxon>
        <taxon>Viridiplantae</taxon>
        <taxon>Streptophyta</taxon>
        <taxon>Embryophyta</taxon>
        <taxon>Tracheophyta</taxon>
        <taxon>Spermatophyta</taxon>
        <taxon>Magnoliopsida</taxon>
        <taxon>eudicotyledons</taxon>
        <taxon>Gunneridae</taxon>
        <taxon>Pentapetalae</taxon>
        <taxon>rosids</taxon>
        <taxon>malvids</taxon>
        <taxon>Brassicales</taxon>
        <taxon>Brassicaceae</taxon>
        <taxon>Camelineae</taxon>
        <taxon>Camelina</taxon>
    </lineage>
</organism>
<reference evidence="2" key="1">
    <citation type="journal article" date="2014" name="Nat. Commun.">
        <title>The emerging biofuel crop Camelina sativa retains a highly undifferentiated hexaploid genome structure.</title>
        <authorList>
            <person name="Kagale S."/>
            <person name="Koh C."/>
            <person name="Nixon J."/>
            <person name="Bollina V."/>
            <person name="Clarke W.E."/>
            <person name="Tuteja R."/>
            <person name="Spillane C."/>
            <person name="Robinson S.J."/>
            <person name="Links M.G."/>
            <person name="Clarke C."/>
            <person name="Higgins E.E."/>
            <person name="Huebert T."/>
            <person name="Sharpe A.G."/>
            <person name="Parkin I.A."/>
        </authorList>
    </citation>
    <scope>NUCLEOTIDE SEQUENCE [LARGE SCALE GENOMIC DNA]</scope>
    <source>
        <strain evidence="2">cv. DH55</strain>
    </source>
</reference>